<feature type="non-terminal residue" evidence="11">
    <location>
        <position position="614"/>
    </location>
</feature>
<feature type="binding site" evidence="6">
    <location>
        <position position="329"/>
    </location>
    <ligand>
        <name>S-adenosyl-L-methionine</name>
        <dbReference type="ChEBI" id="CHEBI:59789"/>
    </ligand>
</feature>
<sequence>DKLTVGFETNCVPDLAVLLEDARQEHFDFVCVPLVHPRFSRDARGVSETRSTPLTRSDLLLDSKQWGSLVVGKISEWIDLDSPCADTRRSSEVAFKQEMAWVSHLALAAVMLPTPRPGAGANYSRCLNQVAQELGYVQAWVRIPTVWPQSEQVSCDDGSGVLHVINAGAGTAGGGEGIKPAGAVLEDPWETWSRIRTLCEHLACLNVVLELTSDLPSEAALARWDGEQVRAVIVRTNIFLTNKKGYPTLSRRHQDLVMWLMRFKLQFVVKGRPRHPKGYLPYLQYLDHLRTRRQVTPPLHERETFEAPYLDFLQSPLQPLMDNLESQTYEVFEKDPVKYSQYQLAITAALLDTPEDKASGGVTLLMVVGAGRGPLVRAALNASREANRQLRIVAVEKNANAVITLRNLAITECWTNVTIVASDMRCWDAPEKANILVSELLGSWGDNELSPECLDGAQAYLKPGGISIPYEYTSFVAPMSSHKLWRAVESMGEVKRMETTYVVKLHNFCQMAKEQPCFIFEHPNVPLPGTGGIDNRRYVTLSFDVQQSFTLHGFAGYFSAKLYKDIDISIVPSTFSEGMFSWFPLYIPIRQPVQLRAGETLEAHFWRCCSDKKV</sequence>
<dbReference type="FunFam" id="3.20.20.150:FF:000008">
    <property type="entry name" value="Protein arginine N-methyltransferase 5"/>
    <property type="match status" value="1"/>
</dbReference>
<dbReference type="InterPro" id="IPR029063">
    <property type="entry name" value="SAM-dependent_MTases_sf"/>
</dbReference>
<evidence type="ECO:0000256" key="6">
    <source>
        <dbReference type="PIRSR" id="PIRSR015894-2"/>
    </source>
</evidence>
<dbReference type="InterPro" id="IPR035247">
    <property type="entry name" value="PRMT5_TIM"/>
</dbReference>
<evidence type="ECO:0000259" key="10">
    <source>
        <dbReference type="Pfam" id="PF17286"/>
    </source>
</evidence>
<keyword evidence="2 4" id="KW-0808">Transferase</keyword>
<dbReference type="PANTHER" id="PTHR10738:SF0">
    <property type="entry name" value="PROTEIN ARGININE N-METHYLTRANSFERASE 5"/>
    <property type="match status" value="1"/>
</dbReference>
<feature type="domain" description="PRMT5 oligomerisation" evidence="10">
    <location>
        <begin position="471"/>
        <end position="614"/>
    </location>
</feature>
<evidence type="ECO:0000313" key="12">
    <source>
        <dbReference type="Proteomes" id="UP000664859"/>
    </source>
</evidence>
<dbReference type="Gene3D" id="3.40.50.150">
    <property type="entry name" value="Vaccinia Virus protein VP39"/>
    <property type="match status" value="1"/>
</dbReference>
<dbReference type="Pfam" id="PF05185">
    <property type="entry name" value="PRMT5"/>
    <property type="match status" value="1"/>
</dbReference>
<evidence type="ECO:0000256" key="1">
    <source>
        <dbReference type="ARBA" id="ARBA00022603"/>
    </source>
</evidence>
<evidence type="ECO:0000256" key="4">
    <source>
        <dbReference type="PIRNR" id="PIRNR015894"/>
    </source>
</evidence>
<dbReference type="PIRSF" id="PIRSF015894">
    <property type="entry name" value="Skb1_MeTrfase"/>
    <property type="match status" value="1"/>
</dbReference>
<feature type="active site" description="Proton donor/acceptor" evidence="5">
    <location>
        <position position="448"/>
    </location>
</feature>
<comment type="caution">
    <text evidence="11">The sequence shown here is derived from an EMBL/GenBank/DDBJ whole genome shotgun (WGS) entry which is preliminary data.</text>
</comment>
<evidence type="ECO:0000313" key="11">
    <source>
        <dbReference type="EMBL" id="KAG5179517.1"/>
    </source>
</evidence>
<feature type="site" description="Critical for specifying symmetric addition of methyl groups" evidence="7">
    <location>
        <position position="332"/>
    </location>
</feature>
<evidence type="ECO:0000256" key="7">
    <source>
        <dbReference type="PIRSR" id="PIRSR015894-3"/>
    </source>
</evidence>
<dbReference type="GO" id="GO:0016274">
    <property type="term" value="F:protein-arginine N-methyltransferase activity"/>
    <property type="evidence" value="ECO:0007669"/>
    <property type="project" value="InterPro"/>
</dbReference>
<dbReference type="SUPFAM" id="SSF53335">
    <property type="entry name" value="S-adenosyl-L-methionine-dependent methyltransferases"/>
    <property type="match status" value="1"/>
</dbReference>
<feature type="domain" description="PRMT5 TIM barrel" evidence="9">
    <location>
        <begin position="27"/>
        <end position="290"/>
    </location>
</feature>
<dbReference type="OrthoDB" id="1368803at2759"/>
<dbReference type="EMBL" id="JAFCMP010000457">
    <property type="protein sequence ID" value="KAG5179517.1"/>
    <property type="molecule type" value="Genomic_DNA"/>
</dbReference>
<comment type="similarity">
    <text evidence="4">Belongs to the class I-like SAM-binding methyltransferase superfamily.</text>
</comment>
<dbReference type="InterPro" id="IPR007857">
    <property type="entry name" value="Arg_MeTrfase_PRMT5"/>
</dbReference>
<dbReference type="Proteomes" id="UP000664859">
    <property type="component" value="Unassembled WGS sequence"/>
</dbReference>
<dbReference type="GO" id="GO:0005634">
    <property type="term" value="C:nucleus"/>
    <property type="evidence" value="ECO:0007669"/>
    <property type="project" value="TreeGrafter"/>
</dbReference>
<dbReference type="PANTHER" id="PTHR10738">
    <property type="entry name" value="PROTEIN ARGININE N-METHYLTRANSFERASE 5"/>
    <property type="match status" value="1"/>
</dbReference>
<keyword evidence="12" id="KW-1185">Reference proteome</keyword>
<dbReference type="GO" id="GO:0032259">
    <property type="term" value="P:methylation"/>
    <property type="evidence" value="ECO:0007669"/>
    <property type="project" value="UniProtKB-KW"/>
</dbReference>
<proteinExistence type="inferred from homology"/>
<gene>
    <name evidence="11" type="ORF">JKP88DRAFT_326515</name>
</gene>
<keyword evidence="3 4" id="KW-0949">S-adenosyl-L-methionine</keyword>
<dbReference type="InterPro" id="IPR025799">
    <property type="entry name" value="Arg_MeTrfase"/>
</dbReference>
<protein>
    <recommendedName>
        <fullName evidence="4">Protein arginine N-methyltransferase</fullName>
    </recommendedName>
</protein>
<feature type="domain" description="PRMT5 arginine-N-methyltransferase" evidence="8">
    <location>
        <begin position="302"/>
        <end position="468"/>
    </location>
</feature>
<evidence type="ECO:0000256" key="2">
    <source>
        <dbReference type="ARBA" id="ARBA00022679"/>
    </source>
</evidence>
<name>A0A836CBK3_9STRA</name>
<accession>A0A836CBK3</accession>
<dbReference type="Pfam" id="PF17285">
    <property type="entry name" value="PRMT5_TIM"/>
    <property type="match status" value="1"/>
</dbReference>
<dbReference type="AlphaFoldDB" id="A0A836CBK3"/>
<feature type="active site" description="Proton donor/acceptor" evidence="5">
    <location>
        <position position="439"/>
    </location>
</feature>
<dbReference type="InterPro" id="IPR035075">
    <property type="entry name" value="PRMT5"/>
</dbReference>
<feature type="binding site" evidence="6">
    <location>
        <position position="396"/>
    </location>
    <ligand>
        <name>S-adenosyl-L-methionine</name>
        <dbReference type="ChEBI" id="CHEBI:59789"/>
    </ligand>
</feature>
<feature type="binding site" evidence="6">
    <location>
        <begin position="338"/>
        <end position="339"/>
    </location>
    <ligand>
        <name>S-adenosyl-L-methionine</name>
        <dbReference type="ChEBI" id="CHEBI:59789"/>
    </ligand>
</feature>
<dbReference type="Gene3D" id="3.20.20.150">
    <property type="entry name" value="Divalent-metal-dependent TIM barrel enzymes"/>
    <property type="match status" value="1"/>
</dbReference>
<organism evidence="11 12">
    <name type="scientific">Tribonema minus</name>
    <dbReference type="NCBI Taxonomy" id="303371"/>
    <lineage>
        <taxon>Eukaryota</taxon>
        <taxon>Sar</taxon>
        <taxon>Stramenopiles</taxon>
        <taxon>Ochrophyta</taxon>
        <taxon>PX clade</taxon>
        <taxon>Xanthophyceae</taxon>
        <taxon>Tribonematales</taxon>
        <taxon>Tribonemataceae</taxon>
        <taxon>Tribonema</taxon>
    </lineage>
</organism>
<evidence type="ECO:0000259" key="9">
    <source>
        <dbReference type="Pfam" id="PF17285"/>
    </source>
</evidence>
<evidence type="ECO:0000259" key="8">
    <source>
        <dbReference type="Pfam" id="PF05185"/>
    </source>
</evidence>
<feature type="non-terminal residue" evidence="11">
    <location>
        <position position="1"/>
    </location>
</feature>
<dbReference type="Pfam" id="PF17286">
    <property type="entry name" value="PRMT5_C"/>
    <property type="match status" value="1"/>
</dbReference>
<feature type="binding site" evidence="6">
    <location>
        <begin position="423"/>
        <end position="424"/>
    </location>
    <ligand>
        <name>S-adenosyl-L-methionine</name>
        <dbReference type="ChEBI" id="CHEBI:59789"/>
    </ligand>
</feature>
<reference evidence="11" key="1">
    <citation type="submission" date="2021-02" db="EMBL/GenBank/DDBJ databases">
        <title>First Annotated Genome of the Yellow-green Alga Tribonema minus.</title>
        <authorList>
            <person name="Mahan K.M."/>
        </authorList>
    </citation>
    <scope>NUCLEOTIDE SEQUENCE</scope>
    <source>
        <strain evidence="11">UTEX B ZZ1240</strain>
    </source>
</reference>
<evidence type="ECO:0000256" key="3">
    <source>
        <dbReference type="ARBA" id="ARBA00022691"/>
    </source>
</evidence>
<dbReference type="PROSITE" id="PS51678">
    <property type="entry name" value="SAM_MT_PRMT"/>
    <property type="match status" value="1"/>
</dbReference>
<dbReference type="Gene3D" id="2.70.160.11">
    <property type="entry name" value="Hnrnp arginine n-methyltransferase1"/>
    <property type="match status" value="1"/>
</dbReference>
<keyword evidence="1 4" id="KW-0489">Methyltransferase</keyword>
<dbReference type="GO" id="GO:0005829">
    <property type="term" value="C:cytosol"/>
    <property type="evidence" value="ECO:0007669"/>
    <property type="project" value="TreeGrafter"/>
</dbReference>
<dbReference type="InterPro" id="IPR035248">
    <property type="entry name" value="PRMT5_C"/>
</dbReference>
<dbReference type="GO" id="GO:0006355">
    <property type="term" value="P:regulation of DNA-templated transcription"/>
    <property type="evidence" value="ECO:0007669"/>
    <property type="project" value="TreeGrafter"/>
</dbReference>
<evidence type="ECO:0000256" key="5">
    <source>
        <dbReference type="PIRSR" id="PIRSR015894-1"/>
    </source>
</evidence>